<evidence type="ECO:0000256" key="5">
    <source>
        <dbReference type="ARBA" id="ARBA00022989"/>
    </source>
</evidence>
<dbReference type="PANTHER" id="PTHR43386">
    <property type="entry name" value="OLIGOPEPTIDE TRANSPORT SYSTEM PERMEASE PROTEIN APPC"/>
    <property type="match status" value="1"/>
</dbReference>
<keyword evidence="6 7" id="KW-0472">Membrane</keyword>
<dbReference type="EMBL" id="RCHT01000001">
    <property type="protein sequence ID" value="RLL14550.1"/>
    <property type="molecule type" value="Genomic_DNA"/>
</dbReference>
<keyword evidence="4 7" id="KW-0812">Transmembrane</keyword>
<protein>
    <submittedName>
        <fullName evidence="9">ABC transporter permease</fullName>
    </submittedName>
</protein>
<name>A0A498CSJ1_9FIRM</name>
<proteinExistence type="inferred from homology"/>
<feature type="transmembrane region" description="Helical" evidence="7">
    <location>
        <begin position="32"/>
        <end position="52"/>
    </location>
</feature>
<evidence type="ECO:0000313" key="10">
    <source>
        <dbReference type="Proteomes" id="UP000276301"/>
    </source>
</evidence>
<dbReference type="AlphaFoldDB" id="A0A498CSJ1"/>
<sequence length="296" mass="31466">MNFLPGDFSFAPAPPGAAPPLSPPKPRAKRPWAAFCLLGLILLGCALAGALAPRDPGYLDLSHIGAPPSPEFWFGTDPMGRDLFSMIWHGGRVSLFVGCLAAAISTAIALLYGSVSGVAPAKADAAMMRFIELSLSVPSILLVIFLQAVIGRQSPAGIALVVGVTGWMQMAQVVRGEVRRLRHSAYVLAARTMKAGFWHILRRHLLPNLLSPLMFMVVTNISAAIATESTLSFLGLGLPVGVVSWGSLLSQADRALLSGSWWVIVIPGVFLIATLVSITDIGNYIRREGNKTCSNL</sequence>
<evidence type="ECO:0000256" key="1">
    <source>
        <dbReference type="ARBA" id="ARBA00004651"/>
    </source>
</evidence>
<comment type="subcellular location">
    <subcellularLocation>
        <location evidence="1 7">Cell membrane</location>
        <topology evidence="1 7">Multi-pass membrane protein</topology>
    </subcellularLocation>
</comment>
<dbReference type="RefSeq" id="WP_121585644.1">
    <property type="nucleotide sequence ID" value="NZ_RCHT01000001.1"/>
</dbReference>
<comment type="similarity">
    <text evidence="7">Belongs to the binding-protein-dependent transport system permease family.</text>
</comment>
<dbReference type="Proteomes" id="UP000276301">
    <property type="component" value="Unassembled WGS sequence"/>
</dbReference>
<feature type="transmembrane region" description="Helical" evidence="7">
    <location>
        <begin position="156"/>
        <end position="174"/>
    </location>
</feature>
<evidence type="ECO:0000259" key="8">
    <source>
        <dbReference type="PROSITE" id="PS50928"/>
    </source>
</evidence>
<evidence type="ECO:0000313" key="9">
    <source>
        <dbReference type="EMBL" id="RLL14550.1"/>
    </source>
</evidence>
<feature type="transmembrane region" description="Helical" evidence="7">
    <location>
        <begin position="130"/>
        <end position="150"/>
    </location>
</feature>
<dbReference type="PROSITE" id="PS50928">
    <property type="entry name" value="ABC_TM1"/>
    <property type="match status" value="1"/>
</dbReference>
<keyword evidence="5 7" id="KW-1133">Transmembrane helix</keyword>
<feature type="transmembrane region" description="Helical" evidence="7">
    <location>
        <begin position="205"/>
        <end position="225"/>
    </location>
</feature>
<keyword evidence="2 7" id="KW-0813">Transport</keyword>
<evidence type="ECO:0000256" key="3">
    <source>
        <dbReference type="ARBA" id="ARBA00022475"/>
    </source>
</evidence>
<organism evidence="9 10">
    <name type="scientific">Anaerotruncus massiliensis</name>
    <name type="common">ex Liu et al. 2021</name>
    <dbReference type="NCBI Taxonomy" id="2321404"/>
    <lineage>
        <taxon>Bacteria</taxon>
        <taxon>Bacillati</taxon>
        <taxon>Bacillota</taxon>
        <taxon>Clostridia</taxon>
        <taxon>Eubacteriales</taxon>
        <taxon>Oscillospiraceae</taxon>
        <taxon>Anaerotruncus</taxon>
    </lineage>
</organism>
<dbReference type="GO" id="GO:0005886">
    <property type="term" value="C:plasma membrane"/>
    <property type="evidence" value="ECO:0007669"/>
    <property type="project" value="UniProtKB-SubCell"/>
</dbReference>
<keyword evidence="10" id="KW-1185">Reference proteome</keyword>
<dbReference type="Gene3D" id="1.10.3720.10">
    <property type="entry name" value="MetI-like"/>
    <property type="match status" value="1"/>
</dbReference>
<feature type="domain" description="ABC transmembrane type-1" evidence="8">
    <location>
        <begin position="95"/>
        <end position="282"/>
    </location>
</feature>
<evidence type="ECO:0000256" key="7">
    <source>
        <dbReference type="RuleBase" id="RU363032"/>
    </source>
</evidence>
<feature type="transmembrane region" description="Helical" evidence="7">
    <location>
        <begin position="231"/>
        <end position="249"/>
    </location>
</feature>
<comment type="caution">
    <text evidence="9">The sequence shown here is derived from an EMBL/GenBank/DDBJ whole genome shotgun (WGS) entry which is preliminary data.</text>
</comment>
<dbReference type="SUPFAM" id="SSF161098">
    <property type="entry name" value="MetI-like"/>
    <property type="match status" value="1"/>
</dbReference>
<keyword evidence="3" id="KW-1003">Cell membrane</keyword>
<feature type="transmembrane region" description="Helical" evidence="7">
    <location>
        <begin position="93"/>
        <end position="118"/>
    </location>
</feature>
<evidence type="ECO:0000256" key="2">
    <source>
        <dbReference type="ARBA" id="ARBA00022448"/>
    </source>
</evidence>
<reference evidence="9 10" key="1">
    <citation type="submission" date="2018-10" db="EMBL/GenBank/DDBJ databases">
        <title>Anaerotruncus faecis sp. nov., isolated from human feces.</title>
        <authorList>
            <person name="Wang Y.-J."/>
        </authorList>
    </citation>
    <scope>NUCLEOTIDE SEQUENCE [LARGE SCALE GENOMIC DNA]</scope>
    <source>
        <strain evidence="9 10">22A2-44</strain>
    </source>
</reference>
<dbReference type="CDD" id="cd06261">
    <property type="entry name" value="TM_PBP2"/>
    <property type="match status" value="1"/>
</dbReference>
<gene>
    <name evidence="9" type="ORF">D4A47_00785</name>
</gene>
<dbReference type="InterPro" id="IPR050366">
    <property type="entry name" value="BP-dependent_transpt_permease"/>
</dbReference>
<evidence type="ECO:0000256" key="6">
    <source>
        <dbReference type="ARBA" id="ARBA00023136"/>
    </source>
</evidence>
<dbReference type="InterPro" id="IPR035906">
    <property type="entry name" value="MetI-like_sf"/>
</dbReference>
<dbReference type="GO" id="GO:0055085">
    <property type="term" value="P:transmembrane transport"/>
    <property type="evidence" value="ECO:0007669"/>
    <property type="project" value="InterPro"/>
</dbReference>
<accession>A0A498CSJ1</accession>
<dbReference type="InterPro" id="IPR000515">
    <property type="entry name" value="MetI-like"/>
</dbReference>
<feature type="transmembrane region" description="Helical" evidence="7">
    <location>
        <begin position="261"/>
        <end position="285"/>
    </location>
</feature>
<evidence type="ECO:0000256" key="4">
    <source>
        <dbReference type="ARBA" id="ARBA00022692"/>
    </source>
</evidence>
<dbReference type="Pfam" id="PF00528">
    <property type="entry name" value="BPD_transp_1"/>
    <property type="match status" value="1"/>
</dbReference>
<dbReference type="PANTHER" id="PTHR43386:SF1">
    <property type="entry name" value="D,D-DIPEPTIDE TRANSPORT SYSTEM PERMEASE PROTEIN DDPC-RELATED"/>
    <property type="match status" value="1"/>
</dbReference>